<dbReference type="CDD" id="cd00063">
    <property type="entry name" value="FN3"/>
    <property type="match status" value="1"/>
</dbReference>
<dbReference type="InterPro" id="IPR036179">
    <property type="entry name" value="Ig-like_dom_sf"/>
</dbReference>
<keyword evidence="6" id="KW-1015">Disulfide bond</keyword>
<organism evidence="11 12">
    <name type="scientific">Limulus polyphemus</name>
    <name type="common">Atlantic horseshoe crab</name>
    <dbReference type="NCBI Taxonomy" id="6850"/>
    <lineage>
        <taxon>Eukaryota</taxon>
        <taxon>Metazoa</taxon>
        <taxon>Ecdysozoa</taxon>
        <taxon>Arthropoda</taxon>
        <taxon>Chelicerata</taxon>
        <taxon>Merostomata</taxon>
        <taxon>Xiphosura</taxon>
        <taxon>Limulidae</taxon>
        <taxon>Limulus</taxon>
    </lineage>
</organism>
<dbReference type="InterPro" id="IPR013783">
    <property type="entry name" value="Ig-like_fold"/>
</dbReference>
<feature type="domain" description="Ig-like" evidence="10">
    <location>
        <begin position="248"/>
        <end position="342"/>
    </location>
</feature>
<dbReference type="SUPFAM" id="SSF48726">
    <property type="entry name" value="Immunoglobulin"/>
    <property type="match status" value="5"/>
</dbReference>
<feature type="domain" description="Ig-like" evidence="10">
    <location>
        <begin position="347"/>
        <end position="439"/>
    </location>
</feature>
<dbReference type="SUPFAM" id="SSF49265">
    <property type="entry name" value="Fibronectin type III"/>
    <property type="match status" value="1"/>
</dbReference>
<evidence type="ECO:0000259" key="10">
    <source>
        <dbReference type="PROSITE" id="PS50835"/>
    </source>
</evidence>
<feature type="region of interest" description="Disordered" evidence="7">
    <location>
        <begin position="683"/>
        <end position="707"/>
    </location>
</feature>
<feature type="transmembrane region" description="Helical" evidence="8">
    <location>
        <begin position="649"/>
        <end position="671"/>
    </location>
</feature>
<feature type="domain" description="Ig-like" evidence="10">
    <location>
        <begin position="38"/>
        <end position="138"/>
    </location>
</feature>
<feature type="domain" description="Ig-like" evidence="10">
    <location>
        <begin position="444"/>
        <end position="517"/>
    </location>
</feature>
<name>A0ABM1SZN5_LIMPO</name>
<keyword evidence="3" id="KW-0677">Repeat</keyword>
<feature type="signal peptide" evidence="9">
    <location>
        <begin position="1"/>
        <end position="23"/>
    </location>
</feature>
<dbReference type="GeneID" id="106465058"/>
<evidence type="ECO:0000256" key="6">
    <source>
        <dbReference type="ARBA" id="ARBA00023157"/>
    </source>
</evidence>
<dbReference type="InterPro" id="IPR036116">
    <property type="entry name" value="FN3_sf"/>
</dbReference>
<dbReference type="SMART" id="SM00408">
    <property type="entry name" value="IGc2"/>
    <property type="match status" value="4"/>
</dbReference>
<dbReference type="InterPro" id="IPR003598">
    <property type="entry name" value="Ig_sub2"/>
</dbReference>
<dbReference type="RefSeq" id="XP_022249091.1">
    <property type="nucleotide sequence ID" value="XM_022393383.1"/>
</dbReference>
<keyword evidence="11" id="KW-1185">Reference proteome</keyword>
<keyword evidence="2 8" id="KW-0812">Transmembrane</keyword>
<evidence type="ECO:0000256" key="3">
    <source>
        <dbReference type="ARBA" id="ARBA00022737"/>
    </source>
</evidence>
<comment type="subcellular location">
    <subcellularLocation>
        <location evidence="1">Membrane</location>
        <topology evidence="1">Single-pass membrane protein</topology>
    </subcellularLocation>
</comment>
<keyword evidence="5 8" id="KW-0472">Membrane</keyword>
<dbReference type="InterPro" id="IPR003599">
    <property type="entry name" value="Ig_sub"/>
</dbReference>
<evidence type="ECO:0000256" key="2">
    <source>
        <dbReference type="ARBA" id="ARBA00022692"/>
    </source>
</evidence>
<dbReference type="InterPro" id="IPR013098">
    <property type="entry name" value="Ig_I-set"/>
</dbReference>
<dbReference type="SMART" id="SM00409">
    <property type="entry name" value="IG"/>
    <property type="match status" value="4"/>
</dbReference>
<dbReference type="Proteomes" id="UP000694941">
    <property type="component" value="Unplaced"/>
</dbReference>
<dbReference type="InterPro" id="IPR013106">
    <property type="entry name" value="Ig_V-set"/>
</dbReference>
<dbReference type="InterPro" id="IPR007110">
    <property type="entry name" value="Ig-like_dom"/>
</dbReference>
<dbReference type="PROSITE" id="PS50835">
    <property type="entry name" value="IG_LIKE"/>
    <property type="match status" value="5"/>
</dbReference>
<keyword evidence="4 8" id="KW-1133">Transmembrane helix</keyword>
<dbReference type="Gene3D" id="2.60.40.10">
    <property type="entry name" value="Immunoglobulins"/>
    <property type="match status" value="6"/>
</dbReference>
<dbReference type="Pfam" id="PF07686">
    <property type="entry name" value="V-set"/>
    <property type="match status" value="1"/>
</dbReference>
<evidence type="ECO:0000313" key="11">
    <source>
        <dbReference type="Proteomes" id="UP000694941"/>
    </source>
</evidence>
<dbReference type="Pfam" id="PF08205">
    <property type="entry name" value="C2-set_2"/>
    <property type="match status" value="1"/>
</dbReference>
<evidence type="ECO:0000256" key="5">
    <source>
        <dbReference type="ARBA" id="ARBA00023136"/>
    </source>
</evidence>
<dbReference type="PANTHER" id="PTHR23278:SF19">
    <property type="entry name" value="OBSCURIN"/>
    <property type="match status" value="1"/>
</dbReference>
<sequence>MRKTRHLFIGFAVICLISADCLGQEVAGSAIKIDGILGQEVSLPCSIAPPTFDDDVALVLWYKDESSTPIYSLDARRGVLGHGRHSSSDSYATRTYFSTVSKPATLQLTSVTEQDEGRYTCRVDFRIARTRYSEIMLTIIVPPHKPRITDEKGDVLATVAGPYNEGDRLVLLCESEGGKPTPSLTWWKDSELIDDSYEVTPQKITFNQLHVSALHRNDLMSVFTCEALNNNMSLPMTAYVKIDMNLKPIQLDIDGAYKPLSSGKLTELECKTSGSRPPAVVTWWKGNRKLKRTKNWITSNGNVSISTLIFQPSLEDNGKYLSCRAENPKITNSAIENGWKLEIYHVPILSLRLGSKLRHSHIQEGYDVYFECDITANPWVTDIGWEFERKELSTNTSAGIIISNQSLVLQKVNRSSRGRYTCTASNIQGEGVSNSLHLKVQYAPTCRIGQKSVYGAARHETVKIFCDVEADPTDVTFQWRFNNTKEVLDVTTFESEEKRSTATFSPRGDGDYGTILCWGKNSVGIQKEPCAFQLVPAGPPDAVANCSLQNQTEHSIELECFEGYDGGLSQHFVMEVHDTTFHKLRANLSSADARFYATGLPPGTNFVVIVYAVNAKGRSNAVVLRTSTLAVPLKQSQTETVWQMTFSPVLAILVAIVAGLVLVSCLIVLGMKARAKYHCPKGTSSAKVNSGHEENDVGNNKPNGQGDTYTTWDTITNDKLPASIPLLLQAQRLSPTLPESSGTIEAASCDYSLKCKETKVKLIGLSYNTGDSDIENTRV</sequence>
<dbReference type="InterPro" id="IPR013162">
    <property type="entry name" value="CD80_C2-set"/>
</dbReference>
<evidence type="ECO:0000256" key="7">
    <source>
        <dbReference type="SAM" id="MobiDB-lite"/>
    </source>
</evidence>
<protein>
    <submittedName>
        <fullName evidence="12">Nephrin-like</fullName>
    </submittedName>
</protein>
<accession>A0ABM1SZN5</accession>
<evidence type="ECO:0000256" key="9">
    <source>
        <dbReference type="SAM" id="SignalP"/>
    </source>
</evidence>
<keyword evidence="9" id="KW-0732">Signal</keyword>
<dbReference type="PANTHER" id="PTHR23278">
    <property type="entry name" value="SIDESTEP PROTEIN"/>
    <property type="match status" value="1"/>
</dbReference>
<evidence type="ECO:0000256" key="1">
    <source>
        <dbReference type="ARBA" id="ARBA00004167"/>
    </source>
</evidence>
<gene>
    <name evidence="12" type="primary">LOC106465058</name>
</gene>
<evidence type="ECO:0000313" key="12">
    <source>
        <dbReference type="RefSeq" id="XP_022249091.1"/>
    </source>
</evidence>
<reference evidence="12" key="1">
    <citation type="submission" date="2025-08" db="UniProtKB">
        <authorList>
            <consortium name="RefSeq"/>
        </authorList>
    </citation>
    <scope>IDENTIFICATION</scope>
    <source>
        <tissue evidence="12">Muscle</tissue>
    </source>
</reference>
<dbReference type="Pfam" id="PF07679">
    <property type="entry name" value="I-set"/>
    <property type="match status" value="1"/>
</dbReference>
<proteinExistence type="predicted"/>
<evidence type="ECO:0000256" key="8">
    <source>
        <dbReference type="SAM" id="Phobius"/>
    </source>
</evidence>
<dbReference type="InterPro" id="IPR003961">
    <property type="entry name" value="FN3_dom"/>
</dbReference>
<feature type="compositionally biased region" description="Polar residues" evidence="7">
    <location>
        <begin position="697"/>
        <end position="707"/>
    </location>
</feature>
<feature type="domain" description="Ig-like" evidence="10">
    <location>
        <begin position="146"/>
        <end position="241"/>
    </location>
</feature>
<feature type="chain" id="PRO_5045823691" evidence="9">
    <location>
        <begin position="24"/>
        <end position="779"/>
    </location>
</feature>
<evidence type="ECO:0000256" key="4">
    <source>
        <dbReference type="ARBA" id="ARBA00022989"/>
    </source>
</evidence>